<feature type="non-terminal residue" evidence="2">
    <location>
        <position position="1"/>
    </location>
</feature>
<dbReference type="AlphaFoldDB" id="X0W944"/>
<evidence type="ECO:0000259" key="1">
    <source>
        <dbReference type="Pfam" id="PF18135"/>
    </source>
</evidence>
<dbReference type="InterPro" id="IPR041635">
    <property type="entry name" value="Type_ISP_LLaBIII_C"/>
</dbReference>
<dbReference type="EMBL" id="BARS01032285">
    <property type="protein sequence ID" value="GAG27150.1"/>
    <property type="molecule type" value="Genomic_DNA"/>
</dbReference>
<dbReference type="InterPro" id="IPR029063">
    <property type="entry name" value="SAM-dependent_MTases_sf"/>
</dbReference>
<feature type="domain" description="Type ISP restriction-modification enzyme LLaBIII C-terminal specificity" evidence="1">
    <location>
        <begin position="173"/>
        <end position="261"/>
    </location>
</feature>
<reference evidence="2" key="1">
    <citation type="journal article" date="2014" name="Front. Microbiol.">
        <title>High frequency of phylogenetically diverse reductive dehalogenase-homologous genes in deep subseafloor sedimentary metagenomes.</title>
        <authorList>
            <person name="Kawai M."/>
            <person name="Futagami T."/>
            <person name="Toyoda A."/>
            <person name="Takaki Y."/>
            <person name="Nishi S."/>
            <person name="Hori S."/>
            <person name="Arai W."/>
            <person name="Tsubouchi T."/>
            <person name="Morono Y."/>
            <person name="Uchiyama I."/>
            <person name="Ito T."/>
            <person name="Fujiyama A."/>
            <person name="Inagaki F."/>
            <person name="Takami H."/>
        </authorList>
    </citation>
    <scope>NUCLEOTIDE SEQUENCE</scope>
    <source>
        <strain evidence="2">Expedition CK06-06</strain>
    </source>
</reference>
<proteinExistence type="predicted"/>
<organism evidence="2">
    <name type="scientific">marine sediment metagenome</name>
    <dbReference type="NCBI Taxonomy" id="412755"/>
    <lineage>
        <taxon>unclassified sequences</taxon>
        <taxon>metagenomes</taxon>
        <taxon>ecological metagenomes</taxon>
    </lineage>
</organism>
<sequence length="261" mass="30696">STATNKKALWDSYVKFFRWATDRLNNRDGIVCFVSNNSLVDQIAFDGMRKHLLGDFTRLYHVHLEGNVRHDPSLAGTTYNVFGIQVGVGITIAVCRAKHKDCRLYFQRVDKFQRREHKLAWLAQHGAIGGMKWQTLRPDARYTWLVPDHADEYSGFIPITSKDSRDREVARTIFALSSVGVKTNRDEVVYDFDRARLIDRVRTFTEDYNAEVDRYLRSERSRNVDEFVRYDKIKWSESLKSHLRRGRFTELNETELRQSMY</sequence>
<gene>
    <name evidence="2" type="ORF">S01H1_50130</name>
</gene>
<dbReference type="Gene3D" id="3.40.50.150">
    <property type="entry name" value="Vaccinia Virus protein VP39"/>
    <property type="match status" value="1"/>
</dbReference>
<protein>
    <recommendedName>
        <fullName evidence="1">Type ISP restriction-modification enzyme LLaBIII C-terminal specificity domain-containing protein</fullName>
    </recommendedName>
</protein>
<name>X0W944_9ZZZZ</name>
<dbReference type="Pfam" id="PF18135">
    <property type="entry name" value="Type_ISP_C"/>
    <property type="match status" value="1"/>
</dbReference>
<feature type="non-terminal residue" evidence="2">
    <location>
        <position position="261"/>
    </location>
</feature>
<evidence type="ECO:0000313" key="2">
    <source>
        <dbReference type="EMBL" id="GAG27150.1"/>
    </source>
</evidence>
<dbReference type="SUPFAM" id="SSF53335">
    <property type="entry name" value="S-adenosyl-L-methionine-dependent methyltransferases"/>
    <property type="match status" value="1"/>
</dbReference>
<accession>X0W944</accession>
<comment type="caution">
    <text evidence="2">The sequence shown here is derived from an EMBL/GenBank/DDBJ whole genome shotgun (WGS) entry which is preliminary data.</text>
</comment>